<gene>
    <name evidence="8" type="primary">LOC113211776</name>
</gene>
<organism evidence="7 8">
    <name type="scientific">Frankliniella occidentalis</name>
    <name type="common">Western flower thrips</name>
    <name type="synonym">Euthrips occidentalis</name>
    <dbReference type="NCBI Taxonomy" id="133901"/>
    <lineage>
        <taxon>Eukaryota</taxon>
        <taxon>Metazoa</taxon>
        <taxon>Ecdysozoa</taxon>
        <taxon>Arthropoda</taxon>
        <taxon>Hexapoda</taxon>
        <taxon>Insecta</taxon>
        <taxon>Pterygota</taxon>
        <taxon>Neoptera</taxon>
        <taxon>Paraneoptera</taxon>
        <taxon>Thysanoptera</taxon>
        <taxon>Terebrantia</taxon>
        <taxon>Thripoidea</taxon>
        <taxon>Thripidae</taxon>
        <taxon>Frankliniella</taxon>
    </lineage>
</organism>
<name>A0A9C6XQ31_FRAOC</name>
<dbReference type="PANTHER" id="PTHR11802">
    <property type="entry name" value="SERINE PROTEASE FAMILY S10 SERINE CARBOXYPEPTIDASE"/>
    <property type="match status" value="1"/>
</dbReference>
<keyword evidence="3" id="KW-0645">Protease</keyword>
<dbReference type="InterPro" id="IPR029058">
    <property type="entry name" value="AB_hydrolase_fold"/>
</dbReference>
<dbReference type="SUPFAM" id="SSF53474">
    <property type="entry name" value="alpha/beta-Hydrolases"/>
    <property type="match status" value="1"/>
</dbReference>
<dbReference type="OrthoDB" id="443318at2759"/>
<keyword evidence="7" id="KW-1185">Reference proteome</keyword>
<evidence type="ECO:0000256" key="1">
    <source>
        <dbReference type="ARBA" id="ARBA00009431"/>
    </source>
</evidence>
<evidence type="ECO:0000313" key="7">
    <source>
        <dbReference type="Proteomes" id="UP000504606"/>
    </source>
</evidence>
<dbReference type="Proteomes" id="UP000504606">
    <property type="component" value="Unplaced"/>
</dbReference>
<evidence type="ECO:0000256" key="2">
    <source>
        <dbReference type="ARBA" id="ARBA00022645"/>
    </source>
</evidence>
<dbReference type="Gene3D" id="3.40.50.1820">
    <property type="entry name" value="alpha/beta hydrolase"/>
    <property type="match status" value="1"/>
</dbReference>
<dbReference type="GO" id="GO:0006508">
    <property type="term" value="P:proteolysis"/>
    <property type="evidence" value="ECO:0007669"/>
    <property type="project" value="UniProtKB-KW"/>
</dbReference>
<accession>A0A9C6XQ31</accession>
<proteinExistence type="inferred from homology"/>
<evidence type="ECO:0000256" key="6">
    <source>
        <dbReference type="ARBA" id="ARBA00023180"/>
    </source>
</evidence>
<keyword evidence="6" id="KW-0325">Glycoprotein</keyword>
<protein>
    <submittedName>
        <fullName evidence="8">Venom serine carboxypeptidase-like</fullName>
    </submittedName>
</protein>
<evidence type="ECO:0000256" key="3">
    <source>
        <dbReference type="ARBA" id="ARBA00022670"/>
    </source>
</evidence>
<comment type="similarity">
    <text evidence="1">Belongs to the peptidase S10 family.</text>
</comment>
<dbReference type="Pfam" id="PF00450">
    <property type="entry name" value="Peptidase_S10"/>
    <property type="match status" value="1"/>
</dbReference>
<dbReference type="AlphaFoldDB" id="A0A9C6XQ31"/>
<keyword evidence="5" id="KW-0378">Hydrolase</keyword>
<reference evidence="8" key="1">
    <citation type="submission" date="2025-08" db="UniProtKB">
        <authorList>
            <consortium name="RefSeq"/>
        </authorList>
    </citation>
    <scope>IDENTIFICATION</scope>
    <source>
        <tissue evidence="8">Whole organism</tissue>
    </source>
</reference>
<keyword evidence="4" id="KW-0732">Signal</keyword>
<dbReference type="KEGG" id="foc:113211776"/>
<dbReference type="GO" id="GO:0004185">
    <property type="term" value="F:serine-type carboxypeptidase activity"/>
    <property type="evidence" value="ECO:0007669"/>
    <property type="project" value="InterPro"/>
</dbReference>
<evidence type="ECO:0000256" key="5">
    <source>
        <dbReference type="ARBA" id="ARBA00022801"/>
    </source>
</evidence>
<sequence length="271" mass="30593">MLPSCCPSFSGFLTVDKKHDSNLFFWFFRSETRRSTAPLVVWLQGGPGTSMMSNGPYQFDPRTMQLRRRRSAWTRAHSVLYFDNPVGTGYSFTRGPEGLAKDVRQAESQLDKSEVAYQMGVVDEEGRDEMKAVAAQQIKLIQQGHWDEARKLSKDECGGPISPADTGLDALSNYLLWNGTQDNGYKDLAQHQHIRKALHVGNATFSPVGVPTLLPCLKMDELYGHLGLEKTENWVMETMLEFVDQRSLRHYKEFVLGAVHILRSSFWGEGG</sequence>
<dbReference type="PANTHER" id="PTHR11802:SF472">
    <property type="entry name" value="SERINE CARBOXYPEPTIDASE CPVL-RELATED"/>
    <property type="match status" value="1"/>
</dbReference>
<dbReference type="GeneID" id="113211776"/>
<keyword evidence="2" id="KW-0121">Carboxypeptidase</keyword>
<dbReference type="InterPro" id="IPR001563">
    <property type="entry name" value="Peptidase_S10"/>
</dbReference>
<evidence type="ECO:0000256" key="4">
    <source>
        <dbReference type="ARBA" id="ARBA00022729"/>
    </source>
</evidence>
<dbReference type="RefSeq" id="XP_052127124.1">
    <property type="nucleotide sequence ID" value="XM_052271164.1"/>
</dbReference>
<evidence type="ECO:0000313" key="8">
    <source>
        <dbReference type="RefSeq" id="XP_052127124.1"/>
    </source>
</evidence>